<evidence type="ECO:0000256" key="5">
    <source>
        <dbReference type="SAM" id="Phobius"/>
    </source>
</evidence>
<evidence type="ECO:0000313" key="8">
    <source>
        <dbReference type="Proteomes" id="UP000023541"/>
    </source>
</evidence>
<evidence type="ECO:0000313" key="7">
    <source>
        <dbReference type="EMBL" id="EZH75106.1"/>
    </source>
</evidence>
<dbReference type="Gene3D" id="1.25.40.10">
    <property type="entry name" value="Tetratricopeptide repeat domain"/>
    <property type="match status" value="1"/>
</dbReference>
<protein>
    <recommendedName>
        <fullName evidence="6">HTH araC/xylS-type domain-containing protein</fullName>
    </recommendedName>
</protein>
<dbReference type="EMBL" id="AQRA01000002">
    <property type="protein sequence ID" value="EZH75106.1"/>
    <property type="molecule type" value="Genomic_DNA"/>
</dbReference>
<dbReference type="OrthoDB" id="5295174at2"/>
<keyword evidence="5" id="KW-0812">Transmembrane</keyword>
<keyword evidence="4" id="KW-0802">TPR repeat</keyword>
<dbReference type="InterPro" id="IPR019734">
    <property type="entry name" value="TPR_rpt"/>
</dbReference>
<dbReference type="SMART" id="SM00342">
    <property type="entry name" value="HTH_ARAC"/>
    <property type="match status" value="1"/>
</dbReference>
<accession>A0A023BYG9</accession>
<keyword evidence="2" id="KW-0238">DNA-binding</keyword>
<feature type="transmembrane region" description="Helical" evidence="5">
    <location>
        <begin position="383"/>
        <end position="402"/>
    </location>
</feature>
<dbReference type="Proteomes" id="UP000023541">
    <property type="component" value="Unassembled WGS sequence"/>
</dbReference>
<sequence length="559" mass="65476">MIIVFLLCCVQITTGQEEDFIIPDSLKALDYEDLYNHYLKAYRDTLSAKIYLNTYLKKAILENDKIKMANAYSRLSYYIEEESEKIALLDRSITLSTGLNQNIIIRSYSFKGGYYFRKGNYTLALDNYLQALMLAEQVQNIEYIYITKHNIACIKTEIGKHEEALPLFKEYYTYITTKHTTDTIRYLKATVPLAESYRYNNLLDSASIYHHKAIKRSQKSEHYYNRFYSLIIINEGINLFYKEKFKDAYDSIAKGLPILDKTRSENKKAYILGEFYLGKLQLLKQDILSAKKHFLTVDSILQYEKITPIEIREGYEFMINFYKANDKKEQQLEYINKLLRFDSIINQETSSLSNRLFKEFDTPLLLKEKENLINELKGNNKNLNSLVIFLSLLTLVAIVFLYRQYQKRKTYQQKFEQLIAQNRTVEAPKEKLQSDIGVPNDIVEEILSKLALFEQNHHYLKKNISTTSLAKDIKTNTKYLSKVINHHKQKNFANYINDLRIAYAVTQLKENKTLRNYTIQGIAEEMGFNTAESFSSAFKKSTGIKTSYFIKKLDDLDTT</sequence>
<dbReference type="RefSeq" id="WP_034240271.1">
    <property type="nucleotide sequence ID" value="NZ_AQRA01000002.1"/>
</dbReference>
<dbReference type="PANTHER" id="PTHR43280:SF2">
    <property type="entry name" value="HTH-TYPE TRANSCRIPTIONAL REGULATOR EXSA"/>
    <property type="match status" value="1"/>
</dbReference>
<proteinExistence type="predicted"/>
<dbReference type="STRING" id="1317122.ATO12_10290"/>
<dbReference type="SUPFAM" id="SSF46689">
    <property type="entry name" value="Homeodomain-like"/>
    <property type="match status" value="1"/>
</dbReference>
<feature type="domain" description="HTH araC/xylS-type" evidence="6">
    <location>
        <begin position="448"/>
        <end position="552"/>
    </location>
</feature>
<organism evidence="7 8">
    <name type="scientific">Aquimarina atlantica</name>
    <dbReference type="NCBI Taxonomy" id="1317122"/>
    <lineage>
        <taxon>Bacteria</taxon>
        <taxon>Pseudomonadati</taxon>
        <taxon>Bacteroidota</taxon>
        <taxon>Flavobacteriia</taxon>
        <taxon>Flavobacteriales</taxon>
        <taxon>Flavobacteriaceae</taxon>
        <taxon>Aquimarina</taxon>
    </lineage>
</organism>
<keyword evidence="1" id="KW-0805">Transcription regulation</keyword>
<dbReference type="InterPro" id="IPR009057">
    <property type="entry name" value="Homeodomain-like_sf"/>
</dbReference>
<evidence type="ECO:0000256" key="4">
    <source>
        <dbReference type="PROSITE-ProRule" id="PRU00339"/>
    </source>
</evidence>
<dbReference type="InterPro" id="IPR018060">
    <property type="entry name" value="HTH_AraC"/>
</dbReference>
<keyword evidence="5" id="KW-1133">Transmembrane helix</keyword>
<dbReference type="PROSITE" id="PS50005">
    <property type="entry name" value="TPR"/>
    <property type="match status" value="1"/>
</dbReference>
<evidence type="ECO:0000256" key="1">
    <source>
        <dbReference type="ARBA" id="ARBA00023015"/>
    </source>
</evidence>
<keyword evidence="5" id="KW-0472">Membrane</keyword>
<gene>
    <name evidence="7" type="ORF">ATO12_10290</name>
</gene>
<evidence type="ECO:0000256" key="3">
    <source>
        <dbReference type="ARBA" id="ARBA00023163"/>
    </source>
</evidence>
<dbReference type="GO" id="GO:0043565">
    <property type="term" value="F:sequence-specific DNA binding"/>
    <property type="evidence" value="ECO:0007669"/>
    <property type="project" value="InterPro"/>
</dbReference>
<comment type="caution">
    <text evidence="7">The sequence shown here is derived from an EMBL/GenBank/DDBJ whole genome shotgun (WGS) entry which is preliminary data.</text>
</comment>
<dbReference type="Pfam" id="PF12833">
    <property type="entry name" value="HTH_18"/>
    <property type="match status" value="1"/>
</dbReference>
<evidence type="ECO:0000256" key="2">
    <source>
        <dbReference type="ARBA" id="ARBA00023125"/>
    </source>
</evidence>
<dbReference type="eggNOG" id="COG2207">
    <property type="taxonomic scope" value="Bacteria"/>
</dbReference>
<dbReference type="Pfam" id="PF13424">
    <property type="entry name" value="TPR_12"/>
    <property type="match status" value="1"/>
</dbReference>
<evidence type="ECO:0000259" key="6">
    <source>
        <dbReference type="PROSITE" id="PS01124"/>
    </source>
</evidence>
<dbReference type="InterPro" id="IPR011990">
    <property type="entry name" value="TPR-like_helical_dom_sf"/>
</dbReference>
<feature type="repeat" description="TPR" evidence="4">
    <location>
        <begin position="105"/>
        <end position="138"/>
    </location>
</feature>
<dbReference type="Gene3D" id="1.10.10.60">
    <property type="entry name" value="Homeodomain-like"/>
    <property type="match status" value="2"/>
</dbReference>
<dbReference type="AlphaFoldDB" id="A0A023BYG9"/>
<keyword evidence="3" id="KW-0804">Transcription</keyword>
<dbReference type="PROSITE" id="PS01124">
    <property type="entry name" value="HTH_ARAC_FAMILY_2"/>
    <property type="match status" value="1"/>
</dbReference>
<dbReference type="GO" id="GO:0003700">
    <property type="term" value="F:DNA-binding transcription factor activity"/>
    <property type="evidence" value="ECO:0007669"/>
    <property type="project" value="InterPro"/>
</dbReference>
<dbReference type="SUPFAM" id="SSF48452">
    <property type="entry name" value="TPR-like"/>
    <property type="match status" value="1"/>
</dbReference>
<reference evidence="7 8" key="1">
    <citation type="submission" date="2014-04" db="EMBL/GenBank/DDBJ databases">
        <title>Aquimarina sp. 22II-S11-z7 Genome Sequencing.</title>
        <authorList>
            <person name="Lai Q."/>
        </authorList>
    </citation>
    <scope>NUCLEOTIDE SEQUENCE [LARGE SCALE GENOMIC DNA]</scope>
    <source>
        <strain evidence="7 8">22II-S11-z7</strain>
    </source>
</reference>
<name>A0A023BYG9_9FLAO</name>
<dbReference type="PANTHER" id="PTHR43280">
    <property type="entry name" value="ARAC-FAMILY TRANSCRIPTIONAL REGULATOR"/>
    <property type="match status" value="1"/>
</dbReference>
<keyword evidence="8" id="KW-1185">Reference proteome</keyword>